<keyword evidence="5" id="KW-0256">Endoplasmic reticulum</keyword>
<dbReference type="PANTHER" id="PTHR12867:SF6">
    <property type="entry name" value="N-ACETYLGLUCOSAMINYLDIPHOSPHODOLICHOL N-ACETYLGLUCOSAMINYLTRANSFERASE"/>
    <property type="match status" value="1"/>
</dbReference>
<evidence type="ECO:0000256" key="4">
    <source>
        <dbReference type="ARBA" id="ARBA00022679"/>
    </source>
</evidence>
<dbReference type="InterPro" id="IPR039042">
    <property type="entry name" value="Alg13-like"/>
</dbReference>
<evidence type="ECO:0000256" key="5">
    <source>
        <dbReference type="ARBA" id="ARBA00022824"/>
    </source>
</evidence>
<feature type="domain" description="Glycosyl transferase family 28 C-terminal" evidence="6">
    <location>
        <begin position="1"/>
        <end position="147"/>
    </location>
</feature>
<dbReference type="EMBL" id="NTXW01000094">
    <property type="protein sequence ID" value="PEQ77499.1"/>
    <property type="molecule type" value="Genomic_DNA"/>
</dbReference>
<evidence type="ECO:0000256" key="2">
    <source>
        <dbReference type="ARBA" id="ARBA00006962"/>
    </source>
</evidence>
<dbReference type="GO" id="GO:0016758">
    <property type="term" value="F:hexosyltransferase activity"/>
    <property type="evidence" value="ECO:0007669"/>
    <property type="project" value="InterPro"/>
</dbReference>
<dbReference type="AlphaFoldDB" id="A0A9X6UG50"/>
<dbReference type="InterPro" id="IPR007235">
    <property type="entry name" value="Glyco_trans_28_C"/>
</dbReference>
<dbReference type="GO" id="GO:0006488">
    <property type="term" value="P:dolichol-linked oligosaccharide biosynthetic process"/>
    <property type="evidence" value="ECO:0007669"/>
    <property type="project" value="InterPro"/>
</dbReference>
<sequence>MIFVTVGSQKFQFDRLLKEVDRLVEEKKIKPDEVFAQIGYSTYEPRYYSYKKFLNKEEFLDLMFKSEIVITHGGTGSIINGVKQEKKVIGVPRTVEYGEHVDNHQFEIIEQFTNSNLIYGISDVKELEESLDVVKEMNFKKYQSNTSNIIDILETFLKKTL</sequence>
<evidence type="ECO:0000259" key="6">
    <source>
        <dbReference type="Pfam" id="PF04101"/>
    </source>
</evidence>
<comment type="similarity">
    <text evidence="2">Belongs to the glycosyltransferase 28 family.</text>
</comment>
<comment type="caution">
    <text evidence="7">The sequence shown here is derived from an EMBL/GenBank/DDBJ whole genome shotgun (WGS) entry which is preliminary data.</text>
</comment>
<dbReference type="Proteomes" id="UP000219869">
    <property type="component" value="Unassembled WGS sequence"/>
</dbReference>
<proteinExistence type="inferred from homology"/>
<accession>A0A9X6UG50</accession>
<dbReference type="Gene3D" id="3.40.50.2000">
    <property type="entry name" value="Glycogen Phosphorylase B"/>
    <property type="match status" value="1"/>
</dbReference>
<dbReference type="RefSeq" id="WP_097960124.1">
    <property type="nucleotide sequence ID" value="NZ_NTXW01000094.1"/>
</dbReference>
<keyword evidence="4" id="KW-0808">Transferase</keyword>
<name>A0A9X6UG50_BACCE</name>
<evidence type="ECO:0000313" key="8">
    <source>
        <dbReference type="Proteomes" id="UP000219869"/>
    </source>
</evidence>
<evidence type="ECO:0000256" key="1">
    <source>
        <dbReference type="ARBA" id="ARBA00004240"/>
    </source>
</evidence>
<protein>
    <submittedName>
        <fullName evidence="7">Beta(1,3)galactosyltransferase EpsH</fullName>
    </submittedName>
</protein>
<keyword evidence="3" id="KW-0328">Glycosyltransferase</keyword>
<dbReference type="InterPro" id="IPR048097">
    <property type="entry name" value="Cps14G-like"/>
</dbReference>
<evidence type="ECO:0000256" key="3">
    <source>
        <dbReference type="ARBA" id="ARBA00022676"/>
    </source>
</evidence>
<evidence type="ECO:0000313" key="7">
    <source>
        <dbReference type="EMBL" id="PEQ77499.1"/>
    </source>
</evidence>
<dbReference type="Pfam" id="PF04101">
    <property type="entry name" value="Glyco_tran_28_C"/>
    <property type="match status" value="1"/>
</dbReference>
<dbReference type="PANTHER" id="PTHR12867">
    <property type="entry name" value="GLYCOSYL TRANSFERASE-RELATED"/>
    <property type="match status" value="1"/>
</dbReference>
<comment type="subcellular location">
    <subcellularLocation>
        <location evidence="1">Endoplasmic reticulum</location>
    </subcellularLocation>
</comment>
<dbReference type="NCBIfam" id="NF041548">
    <property type="entry name" value="PssE"/>
    <property type="match status" value="1"/>
</dbReference>
<organism evidence="7 8">
    <name type="scientific">Bacillus cereus</name>
    <dbReference type="NCBI Taxonomy" id="1396"/>
    <lineage>
        <taxon>Bacteria</taxon>
        <taxon>Bacillati</taxon>
        <taxon>Bacillota</taxon>
        <taxon>Bacilli</taxon>
        <taxon>Bacillales</taxon>
        <taxon>Bacillaceae</taxon>
        <taxon>Bacillus</taxon>
        <taxon>Bacillus cereus group</taxon>
    </lineage>
</organism>
<gene>
    <name evidence="7" type="ORF">CN475_29700</name>
</gene>
<reference evidence="7 8" key="1">
    <citation type="submission" date="2017-09" db="EMBL/GenBank/DDBJ databases">
        <title>Large-scale bioinformatics analysis of Bacillus genomes uncovers conserved roles of natural products in bacterial physiology.</title>
        <authorList>
            <consortium name="Agbiome Team Llc"/>
            <person name="Bleich R.M."/>
            <person name="Kirk G.J."/>
            <person name="Santa Maria K.C."/>
            <person name="Allen S.E."/>
            <person name="Farag S."/>
            <person name="Shank E.A."/>
            <person name="Bowers A."/>
        </authorList>
    </citation>
    <scope>NUCLEOTIDE SEQUENCE [LARGE SCALE GENOMIC DNA]</scope>
    <source>
        <strain evidence="7 8">AFS006334</strain>
    </source>
</reference>